<evidence type="ECO:0000256" key="1">
    <source>
        <dbReference type="SAM" id="Phobius"/>
    </source>
</evidence>
<name>A0A418NGX0_9SPHN</name>
<dbReference type="AlphaFoldDB" id="A0A418NGX0"/>
<proteinExistence type="predicted"/>
<comment type="caution">
    <text evidence="2">The sequence shown here is derived from an EMBL/GenBank/DDBJ whole genome shotgun (WGS) entry which is preliminary data.</text>
</comment>
<protein>
    <submittedName>
        <fullName evidence="2">Uncharacterized protein</fullName>
    </submittedName>
</protein>
<keyword evidence="3" id="KW-1185">Reference proteome</keyword>
<accession>A0A418NGX0</accession>
<keyword evidence="1" id="KW-0472">Membrane</keyword>
<feature type="transmembrane region" description="Helical" evidence="1">
    <location>
        <begin position="6"/>
        <end position="26"/>
    </location>
</feature>
<evidence type="ECO:0000313" key="2">
    <source>
        <dbReference type="EMBL" id="RIV77565.1"/>
    </source>
</evidence>
<reference evidence="2 3" key="1">
    <citation type="submission" date="2018-08" db="EMBL/GenBank/DDBJ databases">
        <title>Altererythrobacter sp.Ery1 and Ery12, the genome sequencing of novel strains in genus Alterythrobacter.</title>
        <authorList>
            <person name="Cheng H."/>
            <person name="Wu Y.-H."/>
            <person name="Fang C."/>
            <person name="Xu X.-W."/>
        </authorList>
    </citation>
    <scope>NUCLEOTIDE SEQUENCE [LARGE SCALE GENOMIC DNA]</scope>
    <source>
        <strain evidence="2 3">Ery1</strain>
    </source>
</reference>
<dbReference type="EMBL" id="QXFK01000017">
    <property type="protein sequence ID" value="RIV77565.1"/>
    <property type="molecule type" value="Genomic_DNA"/>
</dbReference>
<keyword evidence="1" id="KW-1133">Transmembrane helix</keyword>
<dbReference type="OrthoDB" id="7391222at2"/>
<dbReference type="Proteomes" id="UP000285092">
    <property type="component" value="Unassembled WGS sequence"/>
</dbReference>
<evidence type="ECO:0000313" key="3">
    <source>
        <dbReference type="Proteomes" id="UP000285092"/>
    </source>
</evidence>
<dbReference type="RefSeq" id="WP_119513664.1">
    <property type="nucleotide sequence ID" value="NZ_QXFK01000017.1"/>
</dbReference>
<keyword evidence="1" id="KW-0812">Transmembrane</keyword>
<gene>
    <name evidence="2" type="ORF">D2V04_10595</name>
</gene>
<sequence length="132" mass="14552">MDLDLLLRLGGSLLAILALAGLAWKLRLGGDLRIRDEAHARELAEEAVYGFEAVDVAIDRSGHAALLRDAGDRVLLLRRHGAHFAARLLTDHTHARLDRNLLVVGTAERRFGEVTLDLGAQAQYWAASLRRL</sequence>
<organism evidence="2 3">
    <name type="scientific">Pelagerythrobacter aerophilus</name>
    <dbReference type="NCBI Taxonomy" id="2306995"/>
    <lineage>
        <taxon>Bacteria</taxon>
        <taxon>Pseudomonadati</taxon>
        <taxon>Pseudomonadota</taxon>
        <taxon>Alphaproteobacteria</taxon>
        <taxon>Sphingomonadales</taxon>
        <taxon>Erythrobacteraceae</taxon>
        <taxon>Pelagerythrobacter</taxon>
    </lineage>
</organism>